<proteinExistence type="predicted"/>
<name>A0A419VX09_9BACT</name>
<dbReference type="PANTHER" id="PTHR30373">
    <property type="entry name" value="UPF0603 PROTEIN YGCG"/>
    <property type="match status" value="1"/>
</dbReference>
<dbReference type="Proteomes" id="UP000283387">
    <property type="component" value="Unassembled WGS sequence"/>
</dbReference>
<evidence type="ECO:0000259" key="1">
    <source>
        <dbReference type="Pfam" id="PF04536"/>
    </source>
</evidence>
<dbReference type="PANTHER" id="PTHR30373:SF8">
    <property type="entry name" value="BLL7265 PROTEIN"/>
    <property type="match status" value="1"/>
</dbReference>
<gene>
    <name evidence="2" type="ORF">BC643_3764</name>
</gene>
<dbReference type="RefSeq" id="WP_120274783.1">
    <property type="nucleotide sequence ID" value="NZ_RAPN01000003.1"/>
</dbReference>
<dbReference type="EMBL" id="RAPN01000003">
    <property type="protein sequence ID" value="RKD87757.1"/>
    <property type="molecule type" value="Genomic_DNA"/>
</dbReference>
<reference evidence="2 3" key="1">
    <citation type="submission" date="2018-09" db="EMBL/GenBank/DDBJ databases">
        <title>Genomic Encyclopedia of Archaeal and Bacterial Type Strains, Phase II (KMG-II): from individual species to whole genera.</title>
        <authorList>
            <person name="Goeker M."/>
        </authorList>
    </citation>
    <scope>NUCLEOTIDE SEQUENCE [LARGE SCALE GENOMIC DNA]</scope>
    <source>
        <strain evidence="2 3">DSM 27148</strain>
    </source>
</reference>
<sequence>MAVVDFFTEQEKKQITDAIKAAELKTSGEIRVHVEGRCKEDVLDCAAHWFEQLKMHKTAARNGVLFYLAVTDRKFAILGDAGINAKVPDNFWESTKDLMLSHFKKGRFADGLSEGILMAGKQLKEHFPYQKDDVNELSDDISFGKK</sequence>
<keyword evidence="3" id="KW-1185">Reference proteome</keyword>
<dbReference type="Gene3D" id="3.10.310.50">
    <property type="match status" value="1"/>
</dbReference>
<accession>A0A419VX09</accession>
<dbReference type="Pfam" id="PF04536">
    <property type="entry name" value="TPM_phosphatase"/>
    <property type="match status" value="1"/>
</dbReference>
<evidence type="ECO:0000313" key="3">
    <source>
        <dbReference type="Proteomes" id="UP000283387"/>
    </source>
</evidence>
<feature type="domain" description="TPM" evidence="1">
    <location>
        <begin position="5"/>
        <end position="120"/>
    </location>
</feature>
<dbReference type="AlphaFoldDB" id="A0A419VX09"/>
<evidence type="ECO:0000313" key="2">
    <source>
        <dbReference type="EMBL" id="RKD87757.1"/>
    </source>
</evidence>
<dbReference type="InterPro" id="IPR007621">
    <property type="entry name" value="TPM_dom"/>
</dbReference>
<comment type="caution">
    <text evidence="2">The sequence shown here is derived from an EMBL/GenBank/DDBJ whole genome shotgun (WGS) entry which is preliminary data.</text>
</comment>
<dbReference type="OrthoDB" id="9786161at2"/>
<organism evidence="2 3">
    <name type="scientific">Mangrovibacterium diazotrophicum</name>
    <dbReference type="NCBI Taxonomy" id="1261403"/>
    <lineage>
        <taxon>Bacteria</taxon>
        <taxon>Pseudomonadati</taxon>
        <taxon>Bacteroidota</taxon>
        <taxon>Bacteroidia</taxon>
        <taxon>Marinilabiliales</taxon>
        <taxon>Prolixibacteraceae</taxon>
        <taxon>Mangrovibacterium</taxon>
    </lineage>
</organism>
<protein>
    <submittedName>
        <fullName evidence="2">TLP18.3/Psb32/MOLO-1 phosphatase superfamily protein</fullName>
    </submittedName>
</protein>